<name>A0A833T4G9_PHYIN</name>
<gene>
    <name evidence="1" type="ORF">GN244_ATG00175</name>
</gene>
<evidence type="ECO:0000313" key="2">
    <source>
        <dbReference type="Proteomes" id="UP000602510"/>
    </source>
</evidence>
<keyword evidence="2" id="KW-1185">Reference proteome</keyword>
<proteinExistence type="predicted"/>
<dbReference type="Proteomes" id="UP000602510">
    <property type="component" value="Unassembled WGS sequence"/>
</dbReference>
<accession>A0A833T4G9</accession>
<protein>
    <submittedName>
        <fullName evidence="1">Uncharacterized protein</fullName>
    </submittedName>
</protein>
<evidence type="ECO:0000313" key="1">
    <source>
        <dbReference type="EMBL" id="KAF4047357.1"/>
    </source>
</evidence>
<comment type="caution">
    <text evidence="1">The sequence shown here is derived from an EMBL/GenBank/DDBJ whole genome shotgun (WGS) entry which is preliminary data.</text>
</comment>
<sequence>MLSNACSSSGLIRGQESLWIAVPSAHSRAVAPAGSSSNARRSAPSLRAETTLCSLSNAAQLTPAPSSWYRASACARQSDRRHIGFPTSVFDHAVDAAHLSVEPLDLDFQSHHDVIGPVICQRLLRFRHLRDRFLCVALRVKSSASQRPQPVRNNLEAQHAKVHSAEKEAQLQLDEALGTKNAVTEQNKLLHSPPVQHSLELQSF</sequence>
<organism evidence="1 2">
    <name type="scientific">Phytophthora infestans</name>
    <name type="common">Potato late blight agent</name>
    <name type="synonym">Botrytis infestans</name>
    <dbReference type="NCBI Taxonomy" id="4787"/>
    <lineage>
        <taxon>Eukaryota</taxon>
        <taxon>Sar</taxon>
        <taxon>Stramenopiles</taxon>
        <taxon>Oomycota</taxon>
        <taxon>Peronosporomycetes</taxon>
        <taxon>Peronosporales</taxon>
        <taxon>Peronosporaceae</taxon>
        <taxon>Phytophthora</taxon>
    </lineage>
</organism>
<dbReference type="AlphaFoldDB" id="A0A833T4G9"/>
<reference evidence="1" key="1">
    <citation type="submission" date="2020-04" db="EMBL/GenBank/DDBJ databases">
        <title>Hybrid Assembly of Korean Phytophthora infestans isolates.</title>
        <authorList>
            <person name="Prokchorchik M."/>
            <person name="Lee Y."/>
            <person name="Seo J."/>
            <person name="Cho J.-H."/>
            <person name="Park Y.-E."/>
            <person name="Jang D.-C."/>
            <person name="Im J.-S."/>
            <person name="Choi J.-G."/>
            <person name="Park H.-J."/>
            <person name="Lee G.-B."/>
            <person name="Lee Y.-G."/>
            <person name="Hong S.-Y."/>
            <person name="Cho K."/>
            <person name="Sohn K.H."/>
        </authorList>
    </citation>
    <scope>NUCLEOTIDE SEQUENCE</scope>
    <source>
        <strain evidence="1">KR_1_A1</strain>
    </source>
</reference>
<dbReference type="EMBL" id="WSZM01000006">
    <property type="protein sequence ID" value="KAF4047357.1"/>
    <property type="molecule type" value="Genomic_DNA"/>
</dbReference>